<dbReference type="GO" id="GO:0016874">
    <property type="term" value="F:ligase activity"/>
    <property type="evidence" value="ECO:0007669"/>
    <property type="project" value="UniProtKB-KW"/>
</dbReference>
<protein>
    <submittedName>
        <fullName evidence="3">Putative ATP-grasp superfamily ATP-dependent carboligase</fullName>
    </submittedName>
</protein>
<dbReference type="InterPro" id="IPR013651">
    <property type="entry name" value="ATP-grasp_RimK-type"/>
</dbReference>
<dbReference type="PROSITE" id="PS50975">
    <property type="entry name" value="ATP_GRASP"/>
    <property type="match status" value="1"/>
</dbReference>
<dbReference type="InterPro" id="IPR013815">
    <property type="entry name" value="ATP_grasp_subdomain_1"/>
</dbReference>
<dbReference type="EMBL" id="QNRK01000004">
    <property type="protein sequence ID" value="RBP16886.1"/>
    <property type="molecule type" value="Genomic_DNA"/>
</dbReference>
<keyword evidence="4" id="KW-1185">Reference proteome</keyword>
<keyword evidence="1" id="KW-0547">Nucleotide-binding</keyword>
<evidence type="ECO:0000313" key="4">
    <source>
        <dbReference type="Proteomes" id="UP000253529"/>
    </source>
</evidence>
<keyword evidence="3" id="KW-0436">Ligase</keyword>
<feature type="domain" description="ATP-grasp" evidence="2">
    <location>
        <begin position="131"/>
        <end position="321"/>
    </location>
</feature>
<dbReference type="OrthoDB" id="7625478at2"/>
<dbReference type="SUPFAM" id="SSF56059">
    <property type="entry name" value="Glutathione synthetase ATP-binding domain-like"/>
    <property type="match status" value="1"/>
</dbReference>
<accession>A0A366FRV0</accession>
<dbReference type="GO" id="GO:0005524">
    <property type="term" value="F:ATP binding"/>
    <property type="evidence" value="ECO:0007669"/>
    <property type="project" value="UniProtKB-UniRule"/>
</dbReference>
<dbReference type="Gene3D" id="3.30.1490.20">
    <property type="entry name" value="ATP-grasp fold, A domain"/>
    <property type="match status" value="1"/>
</dbReference>
<dbReference type="AlphaFoldDB" id="A0A366FRV0"/>
<dbReference type="Proteomes" id="UP000253529">
    <property type="component" value="Unassembled WGS sequence"/>
</dbReference>
<dbReference type="InterPro" id="IPR011761">
    <property type="entry name" value="ATP-grasp"/>
</dbReference>
<reference evidence="3 4" key="1">
    <citation type="submission" date="2018-06" db="EMBL/GenBank/DDBJ databases">
        <title>Genomic Encyclopedia of Type Strains, Phase IV (KMG-IV): sequencing the most valuable type-strain genomes for metagenomic binning, comparative biology and taxonomic classification.</title>
        <authorList>
            <person name="Goeker M."/>
        </authorList>
    </citation>
    <scope>NUCLEOTIDE SEQUENCE [LARGE SCALE GENOMIC DNA]</scope>
    <source>
        <strain evidence="3 4">DSM 24875</strain>
    </source>
</reference>
<keyword evidence="1" id="KW-0067">ATP-binding</keyword>
<dbReference type="Pfam" id="PF08443">
    <property type="entry name" value="RimK"/>
    <property type="match status" value="1"/>
</dbReference>
<name>A0A366FRV0_9HYPH</name>
<sequence>MRMNGVDVSSPALILKAGRGVLHHGALGIARSLGRLGAPVYAIVDDMLAPLALSRYLARSFVWKRWPDKTAFPCAIAAIAERIGSPALLLPLDDLSAAVVAENAEALRRWFLLPAIAPGLPRRLCDKATLYEICAQAGIDTPRIAFAHDEADVDAFVERSGFPVMIKTAEQWAPLNGGRSTIIAREPADLRRFWAGARGATPARMLVQEFVPGEDWVYHGYRNAETGVQVGFTGRKLMSSPPGAGSTVLGVSERDDSLARLGESLLRQVQYSGIVGIDWRKDARDGRFRIVDCNPRVCMNFRMFHNDAGVDVVRAAYLDLTGQPIPGSRMAEGHVFKVEQDYLFLGLKEFLKSGSTAKAEARPVARSGELAWFAYDDPAPAAMMGLRFPLQIASRWTRRMSGFPLHLSSLTR</sequence>
<evidence type="ECO:0000259" key="2">
    <source>
        <dbReference type="PROSITE" id="PS50975"/>
    </source>
</evidence>
<dbReference type="RefSeq" id="WP_147262657.1">
    <property type="nucleotide sequence ID" value="NZ_QNRK01000004.1"/>
</dbReference>
<dbReference type="GO" id="GO:0046872">
    <property type="term" value="F:metal ion binding"/>
    <property type="evidence" value="ECO:0007669"/>
    <property type="project" value="InterPro"/>
</dbReference>
<evidence type="ECO:0000313" key="3">
    <source>
        <dbReference type="EMBL" id="RBP16886.1"/>
    </source>
</evidence>
<dbReference type="Gene3D" id="3.30.470.20">
    <property type="entry name" value="ATP-grasp fold, B domain"/>
    <property type="match status" value="1"/>
</dbReference>
<organism evidence="3 4">
    <name type="scientific">Roseiarcus fermentans</name>
    <dbReference type="NCBI Taxonomy" id="1473586"/>
    <lineage>
        <taxon>Bacteria</taxon>
        <taxon>Pseudomonadati</taxon>
        <taxon>Pseudomonadota</taxon>
        <taxon>Alphaproteobacteria</taxon>
        <taxon>Hyphomicrobiales</taxon>
        <taxon>Roseiarcaceae</taxon>
        <taxon>Roseiarcus</taxon>
    </lineage>
</organism>
<comment type="caution">
    <text evidence="3">The sequence shown here is derived from an EMBL/GenBank/DDBJ whole genome shotgun (WGS) entry which is preliminary data.</text>
</comment>
<proteinExistence type="predicted"/>
<gene>
    <name evidence="3" type="ORF">DFR50_104164</name>
</gene>
<evidence type="ECO:0000256" key="1">
    <source>
        <dbReference type="PROSITE-ProRule" id="PRU00409"/>
    </source>
</evidence>